<sequence>MAGPLSKAGHSVRDQVPNCGIRQFGRFRGSVMNTDQPGVSSVRNSPSSLSWPQPQPSFRPLPCGEECPPPFGRSITCPVERQRLAAGVSSSLDGRSTGPQSRFWTSFGIYRLPIGDMDDNLVVMDKKTILLIIIILILIIITIIYTIV</sequence>
<proteinExistence type="predicted"/>
<evidence type="ECO:0000256" key="1">
    <source>
        <dbReference type="SAM" id="MobiDB-lite"/>
    </source>
</evidence>
<dbReference type="EMBL" id="CABPRJ010000479">
    <property type="protein sequence ID" value="VVC28244.1"/>
    <property type="molecule type" value="Genomic_DNA"/>
</dbReference>
<evidence type="ECO:0000313" key="3">
    <source>
        <dbReference type="EMBL" id="VVC28244.1"/>
    </source>
</evidence>
<evidence type="ECO:0000256" key="2">
    <source>
        <dbReference type="SAM" id="Phobius"/>
    </source>
</evidence>
<keyword evidence="4" id="KW-1185">Reference proteome</keyword>
<feature type="compositionally biased region" description="Low complexity" evidence="1">
    <location>
        <begin position="40"/>
        <end position="52"/>
    </location>
</feature>
<keyword evidence="2" id="KW-0812">Transmembrane</keyword>
<gene>
    <name evidence="3" type="ORF">CINCED_3A012737</name>
</gene>
<accession>A0A5E4MA30</accession>
<organism evidence="3 4">
    <name type="scientific">Cinara cedri</name>
    <dbReference type="NCBI Taxonomy" id="506608"/>
    <lineage>
        <taxon>Eukaryota</taxon>
        <taxon>Metazoa</taxon>
        <taxon>Ecdysozoa</taxon>
        <taxon>Arthropoda</taxon>
        <taxon>Hexapoda</taxon>
        <taxon>Insecta</taxon>
        <taxon>Pterygota</taxon>
        <taxon>Neoptera</taxon>
        <taxon>Paraneoptera</taxon>
        <taxon>Hemiptera</taxon>
        <taxon>Sternorrhyncha</taxon>
        <taxon>Aphidomorpha</taxon>
        <taxon>Aphidoidea</taxon>
        <taxon>Aphididae</taxon>
        <taxon>Lachninae</taxon>
        <taxon>Cinara</taxon>
    </lineage>
</organism>
<feature type="transmembrane region" description="Helical" evidence="2">
    <location>
        <begin position="129"/>
        <end position="147"/>
    </location>
</feature>
<protein>
    <submittedName>
        <fullName evidence="3">Uncharacterized protein</fullName>
    </submittedName>
</protein>
<keyword evidence="2" id="KW-1133">Transmembrane helix</keyword>
<feature type="region of interest" description="Disordered" evidence="1">
    <location>
        <begin position="30"/>
        <end position="56"/>
    </location>
</feature>
<name>A0A5E4MA30_9HEMI</name>
<reference evidence="3 4" key="1">
    <citation type="submission" date="2019-08" db="EMBL/GenBank/DDBJ databases">
        <authorList>
            <person name="Alioto T."/>
            <person name="Alioto T."/>
            <person name="Gomez Garrido J."/>
        </authorList>
    </citation>
    <scope>NUCLEOTIDE SEQUENCE [LARGE SCALE GENOMIC DNA]</scope>
</reference>
<dbReference type="Proteomes" id="UP000325440">
    <property type="component" value="Unassembled WGS sequence"/>
</dbReference>
<keyword evidence="2" id="KW-0472">Membrane</keyword>
<evidence type="ECO:0000313" key="4">
    <source>
        <dbReference type="Proteomes" id="UP000325440"/>
    </source>
</evidence>
<dbReference type="AlphaFoldDB" id="A0A5E4MA30"/>